<keyword evidence="1" id="KW-0472">Membrane</keyword>
<dbReference type="AlphaFoldDB" id="A0A1G9I3T6"/>
<accession>A0A1G9I3T6</accession>
<feature type="transmembrane region" description="Helical" evidence="1">
    <location>
        <begin position="224"/>
        <end position="244"/>
    </location>
</feature>
<evidence type="ECO:0000256" key="1">
    <source>
        <dbReference type="SAM" id="Phobius"/>
    </source>
</evidence>
<evidence type="ECO:0000313" key="2">
    <source>
        <dbReference type="EMBL" id="SDL19907.1"/>
    </source>
</evidence>
<keyword evidence="1" id="KW-0812">Transmembrane</keyword>
<dbReference type="RefSeq" id="WP_217636539.1">
    <property type="nucleotide sequence ID" value="NZ_FNGI01000002.1"/>
</dbReference>
<feature type="transmembrane region" description="Helical" evidence="1">
    <location>
        <begin position="256"/>
        <end position="278"/>
    </location>
</feature>
<dbReference type="Proteomes" id="UP000198654">
    <property type="component" value="Unassembled WGS sequence"/>
</dbReference>
<reference evidence="2 3" key="1">
    <citation type="submission" date="2016-10" db="EMBL/GenBank/DDBJ databases">
        <authorList>
            <person name="de Groot N.N."/>
        </authorList>
    </citation>
    <scope>NUCLEOTIDE SEQUENCE [LARGE SCALE GENOMIC DNA]</scope>
    <source>
        <strain evidence="2 3">DSM 14789</strain>
    </source>
</reference>
<feature type="transmembrane region" description="Helical" evidence="1">
    <location>
        <begin position="61"/>
        <end position="84"/>
    </location>
</feature>
<evidence type="ECO:0000313" key="3">
    <source>
        <dbReference type="Proteomes" id="UP000198654"/>
    </source>
</evidence>
<feature type="transmembrane region" description="Helical" evidence="1">
    <location>
        <begin position="284"/>
        <end position="306"/>
    </location>
</feature>
<name>A0A1G9I3T6_9GAMM</name>
<evidence type="ECO:0008006" key="4">
    <source>
        <dbReference type="Google" id="ProtNLM"/>
    </source>
</evidence>
<proteinExistence type="predicted"/>
<dbReference type="EMBL" id="FNGI01000002">
    <property type="protein sequence ID" value="SDL19907.1"/>
    <property type="molecule type" value="Genomic_DNA"/>
</dbReference>
<feature type="transmembrane region" description="Helical" evidence="1">
    <location>
        <begin position="20"/>
        <end position="40"/>
    </location>
</feature>
<feature type="transmembrane region" description="Helical" evidence="1">
    <location>
        <begin position="170"/>
        <end position="195"/>
    </location>
</feature>
<organism evidence="2 3">
    <name type="scientific">Modicisalibacter muralis</name>
    <dbReference type="NCBI Taxonomy" id="119000"/>
    <lineage>
        <taxon>Bacteria</taxon>
        <taxon>Pseudomonadati</taxon>
        <taxon>Pseudomonadota</taxon>
        <taxon>Gammaproteobacteria</taxon>
        <taxon>Oceanospirillales</taxon>
        <taxon>Halomonadaceae</taxon>
        <taxon>Modicisalibacter</taxon>
    </lineage>
</organism>
<dbReference type="STRING" id="119000.SAMN05661010_01039"/>
<feature type="transmembrane region" description="Helical" evidence="1">
    <location>
        <begin position="121"/>
        <end position="142"/>
    </location>
</feature>
<keyword evidence="1" id="KW-1133">Transmembrane helix</keyword>
<protein>
    <recommendedName>
        <fullName evidence="4">Nucleoside recognition</fullName>
    </recommendedName>
</protein>
<gene>
    <name evidence="2" type="ORF">SAMN05661010_01039</name>
</gene>
<keyword evidence="3" id="KW-1185">Reference proteome</keyword>
<sequence>MTLYAYVKNLLGRSWRTFLALARIMLPVMVIVYVGQRLGLVEMLGYAIAPAMALIDLPPGAGIVWATTLLTGLYGGIAALSGFASNLELTVGQLSALCAMMLFAHALPIEQAIVRRAGASFWLTTLLRIGVALAYGAGVAWACRLSGALSEPVSLEWLRGSSLVGESTGLWGWMQSTAFTLAITFMVIIVLLLLLDIFDRLGITRWITTALTPLLRISGLDSRVATVTTVGVLLGLTYGGAVIIEEARKQRFSARTCFLALAWLSLSHSLIEDTLLMLALGADIWIILVGRVLITLMIVAVIAYGWKVCEPSTTPPASSVERL</sequence>
<feature type="transmembrane region" description="Helical" evidence="1">
    <location>
        <begin position="202"/>
        <end position="218"/>
    </location>
</feature>